<name>A0A1U8Q9Q3_NELNU</name>
<dbReference type="RefSeq" id="XP_019055523.1">
    <property type="nucleotide sequence ID" value="XM_019199978.1"/>
</dbReference>
<organism evidence="2 3">
    <name type="scientific">Nelumbo nucifera</name>
    <name type="common">Sacred lotus</name>
    <dbReference type="NCBI Taxonomy" id="4432"/>
    <lineage>
        <taxon>Eukaryota</taxon>
        <taxon>Viridiplantae</taxon>
        <taxon>Streptophyta</taxon>
        <taxon>Embryophyta</taxon>
        <taxon>Tracheophyta</taxon>
        <taxon>Spermatophyta</taxon>
        <taxon>Magnoliopsida</taxon>
        <taxon>Proteales</taxon>
        <taxon>Nelumbonaceae</taxon>
        <taxon>Nelumbo</taxon>
    </lineage>
</organism>
<dbReference type="GeneID" id="109115711"/>
<reference evidence="3" key="1">
    <citation type="submission" date="2025-08" db="UniProtKB">
        <authorList>
            <consortium name="RefSeq"/>
        </authorList>
    </citation>
    <scope>IDENTIFICATION</scope>
</reference>
<dbReference type="AlphaFoldDB" id="A0A1U8Q9Q3"/>
<evidence type="ECO:0000256" key="1">
    <source>
        <dbReference type="SAM" id="MobiDB-lite"/>
    </source>
</evidence>
<evidence type="ECO:0000313" key="3">
    <source>
        <dbReference type="RefSeq" id="XP_019055523.1"/>
    </source>
</evidence>
<protein>
    <submittedName>
        <fullName evidence="3">ABC transporter G family member 18-like</fullName>
    </submittedName>
</protein>
<evidence type="ECO:0000313" key="2">
    <source>
        <dbReference type="Proteomes" id="UP000189703"/>
    </source>
</evidence>
<feature type="compositionally biased region" description="Basic and acidic residues" evidence="1">
    <location>
        <begin position="22"/>
        <end position="49"/>
    </location>
</feature>
<dbReference type="InParanoid" id="A0A1U8Q9Q3"/>
<sequence>MVVNSSIHALATQVEMSSRQARAAEEARRAAEEAARATEEAARAAEETARAVEETARFSRIRQARSQRDAEAMGVVVKHMCIDGLTLKDTIAASISRGNLVFGVTNDANGTSSVTMFANPFWTEVAVLSNRLMMNVKRMQKLVGVRLGVGW</sequence>
<dbReference type="KEGG" id="nnu:109115711"/>
<feature type="region of interest" description="Disordered" evidence="1">
    <location>
        <begin position="14"/>
        <end position="49"/>
    </location>
</feature>
<proteinExistence type="predicted"/>
<accession>A0A1U8Q9Q3</accession>
<dbReference type="Proteomes" id="UP000189703">
    <property type="component" value="Unplaced"/>
</dbReference>
<dbReference type="OrthoDB" id="10632865at2759"/>
<gene>
    <name evidence="3" type="primary">LOC109115711</name>
</gene>
<keyword evidence="2" id="KW-1185">Reference proteome</keyword>